<dbReference type="SUPFAM" id="SSF52047">
    <property type="entry name" value="RNI-like"/>
    <property type="match status" value="1"/>
</dbReference>
<dbReference type="PANTHER" id="PTHR38926">
    <property type="entry name" value="F-BOX DOMAIN CONTAINING PROTEIN, EXPRESSED"/>
    <property type="match status" value="1"/>
</dbReference>
<keyword evidence="1" id="KW-0175">Coiled coil</keyword>
<evidence type="ECO:0000313" key="2">
    <source>
        <dbReference type="EMBL" id="KAJ3840974.1"/>
    </source>
</evidence>
<dbReference type="InterPro" id="IPR032675">
    <property type="entry name" value="LRR_dom_sf"/>
</dbReference>
<organism evidence="2 3">
    <name type="scientific">Lentinula raphanica</name>
    <dbReference type="NCBI Taxonomy" id="153919"/>
    <lineage>
        <taxon>Eukaryota</taxon>
        <taxon>Fungi</taxon>
        <taxon>Dikarya</taxon>
        <taxon>Basidiomycota</taxon>
        <taxon>Agaricomycotina</taxon>
        <taxon>Agaricomycetes</taxon>
        <taxon>Agaricomycetidae</taxon>
        <taxon>Agaricales</taxon>
        <taxon>Marasmiineae</taxon>
        <taxon>Omphalotaceae</taxon>
        <taxon>Lentinula</taxon>
    </lineage>
</organism>
<dbReference type="PANTHER" id="PTHR38926:SF5">
    <property type="entry name" value="F-BOX AND LEUCINE-RICH REPEAT PROTEIN 6"/>
    <property type="match status" value="1"/>
</dbReference>
<dbReference type="AlphaFoldDB" id="A0AA38UGV1"/>
<dbReference type="EMBL" id="MU806056">
    <property type="protein sequence ID" value="KAJ3840974.1"/>
    <property type="molecule type" value="Genomic_DNA"/>
</dbReference>
<accession>A0AA38UGV1</accession>
<dbReference type="Proteomes" id="UP001163846">
    <property type="component" value="Unassembled WGS sequence"/>
</dbReference>
<name>A0AA38UGV1_9AGAR</name>
<protein>
    <recommendedName>
        <fullName evidence="4">F-box domain-containing protein</fullName>
    </recommendedName>
</protein>
<feature type="coiled-coil region" evidence="1">
    <location>
        <begin position="550"/>
        <end position="577"/>
    </location>
</feature>
<gene>
    <name evidence="2" type="ORF">F5878DRAFT_672005</name>
</gene>
<dbReference type="CDD" id="cd14686">
    <property type="entry name" value="bZIP"/>
    <property type="match status" value="1"/>
</dbReference>
<comment type="caution">
    <text evidence="2">The sequence shown here is derived from an EMBL/GenBank/DDBJ whole genome shotgun (WGS) entry which is preliminary data.</text>
</comment>
<sequence>MATLAVPVNLRIPFTLGIPEILENIFEHCHDQDNRRNNVLVCKTWLEPCLNVIWRESYDLTNLVRLLGPTMTHGLVMEFVQTNVPLNWDRFSFYARRVRTIYQEGQDLQSYPKHALEYIFAHIAYQRPSNILELCPNLEVLEWCGDTHYHMTNPSILFMNSSLECYTLNENKPPPIKLAFVLRAVADRCPNLKHVKLCLQQQPDPSYMDIIQGFIQSVKVLHSVDLPPFADMTPIISTLQDYQPHLRELRIQGCHTVDDRVDKVCITSLALPSPCSNSLASLTLIDIVAPYTLVTELIENGLPLLQQAFVTSDFRKVETPSAVKRLMESLAKGCPRINYVCLSYDYYRYTPLPPSSYTVSVDHIRPLLKCTKMQNFTFKYPFPLTLDDQSAEEIASSWPEILQLQLCHSPSAEPGRNIKNCFTLRALLSFARHCPRITHLSLFLFTKSNTFPTLADIQTLPKAFFSKLQILDVGSSHMLKRDRHQIAQTLYRILPATAILQFDIDGSVEGGDDEDEHENEYIPLTTVGWRSLVHMISYARWMDQTTSPEQRNLQSRIQEVEAENARLRTQIRSLHAEGFIA</sequence>
<proteinExistence type="predicted"/>
<reference evidence="2" key="1">
    <citation type="submission" date="2022-08" db="EMBL/GenBank/DDBJ databases">
        <authorList>
            <consortium name="DOE Joint Genome Institute"/>
            <person name="Min B."/>
            <person name="Riley R."/>
            <person name="Sierra-Patev S."/>
            <person name="Naranjo-Ortiz M."/>
            <person name="Looney B."/>
            <person name="Konkel Z."/>
            <person name="Slot J.C."/>
            <person name="Sakamoto Y."/>
            <person name="Steenwyk J.L."/>
            <person name="Rokas A."/>
            <person name="Carro J."/>
            <person name="Camarero S."/>
            <person name="Ferreira P."/>
            <person name="Molpeceres G."/>
            <person name="Ruiz-Duenas F.J."/>
            <person name="Serrano A."/>
            <person name="Henrissat B."/>
            <person name="Drula E."/>
            <person name="Hughes K.W."/>
            <person name="Mata J.L."/>
            <person name="Ishikawa N.K."/>
            <person name="Vargas-Isla R."/>
            <person name="Ushijima S."/>
            <person name="Smith C.A."/>
            <person name="Ahrendt S."/>
            <person name="Andreopoulos W."/>
            <person name="He G."/>
            <person name="Labutti K."/>
            <person name="Lipzen A."/>
            <person name="Ng V."/>
            <person name="Sandor L."/>
            <person name="Barry K."/>
            <person name="Martinez A.T."/>
            <person name="Xiao Y."/>
            <person name="Gibbons J.G."/>
            <person name="Terashima K."/>
            <person name="Hibbett D.S."/>
            <person name="Grigoriev I.V."/>
        </authorList>
    </citation>
    <scope>NUCLEOTIDE SEQUENCE</scope>
    <source>
        <strain evidence="2">TFB9207</strain>
    </source>
</reference>
<evidence type="ECO:0008006" key="4">
    <source>
        <dbReference type="Google" id="ProtNLM"/>
    </source>
</evidence>
<evidence type="ECO:0000256" key="1">
    <source>
        <dbReference type="SAM" id="Coils"/>
    </source>
</evidence>
<dbReference type="Gene3D" id="3.80.10.10">
    <property type="entry name" value="Ribonuclease Inhibitor"/>
    <property type="match status" value="1"/>
</dbReference>
<keyword evidence="3" id="KW-1185">Reference proteome</keyword>
<evidence type="ECO:0000313" key="3">
    <source>
        <dbReference type="Proteomes" id="UP001163846"/>
    </source>
</evidence>